<keyword evidence="4" id="KW-0963">Cytoplasm</keyword>
<protein>
    <submittedName>
        <fullName evidence="11">Mitochondrial ribosome-associated GTPase 1</fullName>
    </submittedName>
</protein>
<dbReference type="Pfam" id="PF02209">
    <property type="entry name" value="VHP"/>
    <property type="match status" value="1"/>
</dbReference>
<dbReference type="InterPro" id="IPR007123">
    <property type="entry name" value="Gelsolin-like_dom"/>
</dbReference>
<evidence type="ECO:0000256" key="8">
    <source>
        <dbReference type="ARBA" id="ARBA00023212"/>
    </source>
</evidence>
<proteinExistence type="inferred from homology"/>
<dbReference type="GO" id="GO:0015629">
    <property type="term" value="C:actin cytoskeleton"/>
    <property type="evidence" value="ECO:0007669"/>
    <property type="project" value="TreeGrafter"/>
</dbReference>
<dbReference type="Gene3D" id="1.10.950.10">
    <property type="entry name" value="Villin headpiece domain"/>
    <property type="match status" value="1"/>
</dbReference>
<reference evidence="11 12" key="1">
    <citation type="submission" date="2019-04" db="EMBL/GenBank/DDBJ databases">
        <title>Draft genome of the big-headed turtle Platysternon megacephalum.</title>
        <authorList>
            <person name="Gong S."/>
        </authorList>
    </citation>
    <scope>NUCLEOTIDE SEQUENCE [LARGE SCALE GENOMIC DNA]</scope>
    <source>
        <strain evidence="11">DO16091913</strain>
        <tissue evidence="11">Muscle</tissue>
    </source>
</reference>
<gene>
    <name evidence="11" type="ORF">DR999_PMT13062</name>
</gene>
<dbReference type="FunFam" id="3.40.20.10:FF:000001">
    <property type="entry name" value="Gelsolin"/>
    <property type="match status" value="1"/>
</dbReference>
<dbReference type="CDD" id="cd11293">
    <property type="entry name" value="gelsolin_S4_like"/>
    <property type="match status" value="1"/>
</dbReference>
<keyword evidence="3" id="KW-0117">Actin capping</keyword>
<keyword evidence="12" id="KW-1185">Reference proteome</keyword>
<evidence type="ECO:0000313" key="11">
    <source>
        <dbReference type="EMBL" id="TFK04433.1"/>
    </source>
</evidence>
<dbReference type="CDD" id="cd11288">
    <property type="entry name" value="gelsolin_S5_like"/>
    <property type="match status" value="1"/>
</dbReference>
<evidence type="ECO:0000256" key="6">
    <source>
        <dbReference type="ARBA" id="ARBA00022837"/>
    </source>
</evidence>
<dbReference type="FunFam" id="3.40.20.10:FF:000005">
    <property type="entry name" value="Gelsolin"/>
    <property type="match status" value="1"/>
</dbReference>
<dbReference type="OrthoDB" id="6375767at2759"/>
<dbReference type="FunFam" id="3.40.20.10:FF:000004">
    <property type="entry name" value="Gelsolin"/>
    <property type="match status" value="1"/>
</dbReference>
<keyword evidence="7" id="KW-0009">Actin-binding</keyword>
<evidence type="ECO:0000256" key="4">
    <source>
        <dbReference type="ARBA" id="ARBA00022490"/>
    </source>
</evidence>
<dbReference type="Proteomes" id="UP000297703">
    <property type="component" value="Unassembled WGS sequence"/>
</dbReference>
<name>A0A4D9EAS4_9SAUR</name>
<dbReference type="PRINTS" id="PR00597">
    <property type="entry name" value="GELSOLIN"/>
</dbReference>
<organism evidence="11 12">
    <name type="scientific">Platysternon megacephalum</name>
    <name type="common">big-headed turtle</name>
    <dbReference type="NCBI Taxonomy" id="55544"/>
    <lineage>
        <taxon>Eukaryota</taxon>
        <taxon>Metazoa</taxon>
        <taxon>Chordata</taxon>
        <taxon>Craniata</taxon>
        <taxon>Vertebrata</taxon>
        <taxon>Euteleostomi</taxon>
        <taxon>Archelosauria</taxon>
        <taxon>Testudinata</taxon>
        <taxon>Testudines</taxon>
        <taxon>Cryptodira</taxon>
        <taxon>Durocryptodira</taxon>
        <taxon>Testudinoidea</taxon>
        <taxon>Platysternidae</taxon>
        <taxon>Platysternon</taxon>
    </lineage>
</organism>
<evidence type="ECO:0000313" key="12">
    <source>
        <dbReference type="Proteomes" id="UP000297703"/>
    </source>
</evidence>
<keyword evidence="5" id="KW-0677">Repeat</keyword>
<evidence type="ECO:0000259" key="10">
    <source>
        <dbReference type="PROSITE" id="PS51089"/>
    </source>
</evidence>
<dbReference type="STRING" id="55544.A0A4D9EAS4"/>
<dbReference type="AlphaFoldDB" id="A0A4D9EAS4"/>
<dbReference type="GO" id="GO:0051016">
    <property type="term" value="P:barbed-end actin filament capping"/>
    <property type="evidence" value="ECO:0007669"/>
    <property type="project" value="TreeGrafter"/>
</dbReference>
<feature type="compositionally biased region" description="Low complexity" evidence="9">
    <location>
        <begin position="832"/>
        <end position="845"/>
    </location>
</feature>
<sequence length="920" mass="103882">MIQLQTAVLWRERWRSSEQKCLTLACRRGENTACGCSWEGRDFEETLHFIASSTSRMTETDTGLPTIERKPGLQIWTIEKMKMVPIPEKAYGGFFEGDCYIILYNKKSSNGFITDLHYWIGKDSSQDEQGAAAFYVTQMDDMLGGSPVQHREVEGHESEAFKSYFKSGIIYKKGGVASGFKHVETNMYNIRRLLHIKGKKHVSATEVELSWDSFNKGDVFLLDLGKVLIQWNGPDCNVAEKSRGLALARSIRDDERGGRAQIGIIDNEKDSPDLMQIMKTVLGERRGALGAATPDEKADELQKANVRLYHVYEKDDNLVVQEIATRPLTQDLLQHEDCHILDQGGFKIYVWRGKDSSKEEKKAAFSRAVGFIQAKGYSATTNVEVVNDGAESAMFKQLFKRWTEKEETQGLGKVYTTSKIAKVEQVKFDVSQLHARPELAAEQRMADDASGKVEVWRIEDLHMQPVDPKTYGQFYGGDCYLVLYTYLTSGRTHYIIYMWQGRHASVDEITACAFNAVELDKKYGNEPVQVRVTMGREPQHFLAVFKGSLIIYEGGTSRAQKNEPEPVVRLFQVRGTDEINTKTIEVPARASSLNSNDVFLLTTSQVCYLWCGKGCSGDEREMAKIVANIVSKRDKQTILEGQEPVEFWAALGGKAPYASDKRFQEPTVRYQPRLFECSNQTGRFIMTEVVGFCQDDLDEDDVMLLDTWEEIFLWIGKTSNTYERNEAISSAKDYLKTHPAGRDLATPIIMVKQGYEPLTFTGWFSAWDPYKWSDGKSYEEMKNSLGDVSAISEIAVDLNNANLNKRNADSKPASPAGSGTERTSPAYKPHPNSNVNSTSNYQNNNAPSVVSAVTNGNGAYPREVLINKTVDELPEGVDPAKKEYYLSDADFHDIFGRSKDEFYQMPRWKQQNEKKQHGLF</sequence>
<evidence type="ECO:0000256" key="3">
    <source>
        <dbReference type="ARBA" id="ARBA00022467"/>
    </source>
</evidence>
<reference evidence="11 12" key="2">
    <citation type="submission" date="2019-04" db="EMBL/GenBank/DDBJ databases">
        <title>The genome sequence of big-headed turtle.</title>
        <authorList>
            <person name="Gong S."/>
        </authorList>
    </citation>
    <scope>NUCLEOTIDE SEQUENCE [LARGE SCALE GENOMIC DNA]</scope>
    <source>
        <strain evidence="11">DO16091913</strain>
        <tissue evidence="11">Muscle</tissue>
    </source>
</reference>
<comment type="subcellular location">
    <subcellularLocation>
        <location evidence="1">Cytoplasm</location>
        <location evidence="1">Cytoskeleton</location>
    </subcellularLocation>
</comment>
<dbReference type="InterPro" id="IPR029006">
    <property type="entry name" value="ADF-H/Gelsolin-like_dom_sf"/>
</dbReference>
<feature type="domain" description="HP" evidence="10">
    <location>
        <begin position="854"/>
        <end position="920"/>
    </location>
</feature>
<dbReference type="CDD" id="cd11292">
    <property type="entry name" value="gelsolin_S3_like"/>
    <property type="match status" value="1"/>
</dbReference>
<dbReference type="GO" id="GO:0005737">
    <property type="term" value="C:cytoplasm"/>
    <property type="evidence" value="ECO:0007669"/>
    <property type="project" value="TreeGrafter"/>
</dbReference>
<keyword evidence="6" id="KW-0106">Calcium</keyword>
<dbReference type="SUPFAM" id="SSF82754">
    <property type="entry name" value="C-terminal, gelsolin-like domain of Sec23/24"/>
    <property type="match status" value="2"/>
</dbReference>
<dbReference type="SUPFAM" id="SSF47050">
    <property type="entry name" value="VHP, Villin headpiece domain"/>
    <property type="match status" value="1"/>
</dbReference>
<evidence type="ECO:0000256" key="5">
    <source>
        <dbReference type="ARBA" id="ARBA00022737"/>
    </source>
</evidence>
<feature type="region of interest" description="Disordered" evidence="9">
    <location>
        <begin position="804"/>
        <end position="847"/>
    </location>
</feature>
<dbReference type="PANTHER" id="PTHR11977">
    <property type="entry name" value="VILLIN"/>
    <property type="match status" value="1"/>
</dbReference>
<dbReference type="InterPro" id="IPR036886">
    <property type="entry name" value="Villin_headpiece_dom_sf"/>
</dbReference>
<comment type="similarity">
    <text evidence="2">Belongs to the villin/gelsolin family.</text>
</comment>
<dbReference type="FunFam" id="3.40.20.10:FF:000002">
    <property type="entry name" value="Gelsolin"/>
    <property type="match status" value="1"/>
</dbReference>
<dbReference type="FunFam" id="3.40.20.10:FF:000027">
    <property type="entry name" value="Villin 1"/>
    <property type="match status" value="1"/>
</dbReference>
<dbReference type="GO" id="GO:0051015">
    <property type="term" value="F:actin filament binding"/>
    <property type="evidence" value="ECO:0007669"/>
    <property type="project" value="InterPro"/>
</dbReference>
<evidence type="ECO:0000256" key="7">
    <source>
        <dbReference type="ARBA" id="ARBA00023203"/>
    </source>
</evidence>
<evidence type="ECO:0000256" key="2">
    <source>
        <dbReference type="ARBA" id="ARBA00008418"/>
    </source>
</evidence>
<dbReference type="SUPFAM" id="SSF55753">
    <property type="entry name" value="Actin depolymerizing proteins"/>
    <property type="match status" value="4"/>
</dbReference>
<dbReference type="CDD" id="cd11290">
    <property type="entry name" value="gelsolin_S1_like"/>
    <property type="match status" value="1"/>
</dbReference>
<dbReference type="Pfam" id="PF00626">
    <property type="entry name" value="Gelsolin"/>
    <property type="match status" value="6"/>
</dbReference>
<dbReference type="GO" id="GO:0008154">
    <property type="term" value="P:actin polymerization or depolymerization"/>
    <property type="evidence" value="ECO:0007669"/>
    <property type="project" value="TreeGrafter"/>
</dbReference>
<dbReference type="CDD" id="cd11291">
    <property type="entry name" value="gelsolin_S6_like"/>
    <property type="match status" value="1"/>
</dbReference>
<accession>A0A4D9EAS4</accession>
<evidence type="ECO:0000256" key="1">
    <source>
        <dbReference type="ARBA" id="ARBA00004245"/>
    </source>
</evidence>
<dbReference type="GO" id="GO:0051014">
    <property type="term" value="P:actin filament severing"/>
    <property type="evidence" value="ECO:0007669"/>
    <property type="project" value="TreeGrafter"/>
</dbReference>
<dbReference type="InterPro" id="IPR003128">
    <property type="entry name" value="Villin_headpiece"/>
</dbReference>
<evidence type="ECO:0000256" key="9">
    <source>
        <dbReference type="SAM" id="MobiDB-lite"/>
    </source>
</evidence>
<dbReference type="EMBL" id="QXTE01000138">
    <property type="protein sequence ID" value="TFK04433.1"/>
    <property type="molecule type" value="Genomic_DNA"/>
</dbReference>
<dbReference type="Gene3D" id="3.40.20.10">
    <property type="entry name" value="Severin"/>
    <property type="match status" value="6"/>
</dbReference>
<dbReference type="InterPro" id="IPR007122">
    <property type="entry name" value="Villin/Gelsolin"/>
</dbReference>
<dbReference type="SMART" id="SM00262">
    <property type="entry name" value="GEL"/>
    <property type="match status" value="6"/>
</dbReference>
<dbReference type="PANTHER" id="PTHR11977:SF30">
    <property type="entry name" value="VILLIN-LIKE PROTEIN"/>
    <property type="match status" value="1"/>
</dbReference>
<dbReference type="InterPro" id="IPR036180">
    <property type="entry name" value="Gelsolin-like_dom_sf"/>
</dbReference>
<dbReference type="PROSITE" id="PS51089">
    <property type="entry name" value="HP"/>
    <property type="match status" value="1"/>
</dbReference>
<comment type="caution">
    <text evidence="11">The sequence shown here is derived from an EMBL/GenBank/DDBJ whole genome shotgun (WGS) entry which is preliminary data.</text>
</comment>
<dbReference type="CDD" id="cd11289">
    <property type="entry name" value="gelsolin_S2_like"/>
    <property type="match status" value="1"/>
</dbReference>
<dbReference type="SMART" id="SM00153">
    <property type="entry name" value="VHP"/>
    <property type="match status" value="1"/>
</dbReference>
<keyword evidence="8" id="KW-0206">Cytoskeleton</keyword>
<dbReference type="GO" id="GO:0005546">
    <property type="term" value="F:phosphatidylinositol-4,5-bisphosphate binding"/>
    <property type="evidence" value="ECO:0007669"/>
    <property type="project" value="TreeGrafter"/>
</dbReference>